<dbReference type="InterPro" id="IPR022813">
    <property type="entry name" value="SecD/SecF_arch_bac"/>
</dbReference>
<gene>
    <name evidence="9" type="primary">secF</name>
    <name evidence="11" type="ORF">IPJ89_01360</name>
</gene>
<keyword evidence="4 9" id="KW-0812">Transmembrane</keyword>
<dbReference type="Gene3D" id="1.20.1640.10">
    <property type="entry name" value="Multidrug efflux transporter AcrB transmembrane domain"/>
    <property type="match status" value="1"/>
</dbReference>
<comment type="subcellular location">
    <subcellularLocation>
        <location evidence="1 9">Cell membrane</location>
        <topology evidence="1 9">Multi-pass membrane protein</topology>
    </subcellularLocation>
</comment>
<evidence type="ECO:0000313" key="11">
    <source>
        <dbReference type="EMBL" id="QQR92875.1"/>
    </source>
</evidence>
<keyword evidence="5 9" id="KW-0653">Protein transport</keyword>
<dbReference type="Proteomes" id="UP000596004">
    <property type="component" value="Chromosome"/>
</dbReference>
<evidence type="ECO:0000256" key="8">
    <source>
        <dbReference type="ARBA" id="ARBA00023136"/>
    </source>
</evidence>
<organism evidence="11">
    <name type="scientific">Candidatus Iainarchaeum sp</name>
    <dbReference type="NCBI Taxonomy" id="3101447"/>
    <lineage>
        <taxon>Archaea</taxon>
        <taxon>Candidatus Iainarchaeota</taxon>
        <taxon>Candidatus Iainarchaeia</taxon>
        <taxon>Candidatus Iainarchaeales</taxon>
        <taxon>Candidatus Iainarchaeaceae</taxon>
        <taxon>Candidatus Iainarchaeum</taxon>
    </lineage>
</organism>
<dbReference type="GO" id="GO:0006605">
    <property type="term" value="P:protein targeting"/>
    <property type="evidence" value="ECO:0007669"/>
    <property type="project" value="UniProtKB-UniRule"/>
</dbReference>
<keyword evidence="6 9" id="KW-1133">Transmembrane helix</keyword>
<evidence type="ECO:0000256" key="7">
    <source>
        <dbReference type="ARBA" id="ARBA00023010"/>
    </source>
</evidence>
<keyword evidence="2 9" id="KW-0813">Transport</keyword>
<reference evidence="11" key="1">
    <citation type="submission" date="2020-11" db="EMBL/GenBank/DDBJ databases">
        <title>Connecting structure to function with the recovery of over 1000 high-quality activated sludge metagenome-assembled genomes encoding full-length rRNA genes using long-read sequencing.</title>
        <authorList>
            <person name="Singleton C.M."/>
            <person name="Petriglieri F."/>
            <person name="Kristensen J.M."/>
            <person name="Kirkegaard R.H."/>
            <person name="Michaelsen T.Y."/>
            <person name="Andersen M.H."/>
            <person name="Karst S.M."/>
            <person name="Dueholm M.S."/>
            <person name="Nielsen P.H."/>
            <person name="Albertsen M."/>
        </authorList>
    </citation>
    <scope>NUCLEOTIDE SEQUENCE</scope>
    <source>
        <strain evidence="11">Fred_18-Q3-R57-64_BAT3C.431</strain>
    </source>
</reference>
<evidence type="ECO:0000259" key="10">
    <source>
        <dbReference type="Pfam" id="PF02355"/>
    </source>
</evidence>
<keyword evidence="8 9" id="KW-0472">Membrane</keyword>
<feature type="transmembrane region" description="Helical" evidence="9">
    <location>
        <begin position="282"/>
        <end position="302"/>
    </location>
</feature>
<evidence type="ECO:0000256" key="4">
    <source>
        <dbReference type="ARBA" id="ARBA00022692"/>
    </source>
</evidence>
<keyword evidence="3 9" id="KW-1003">Cell membrane</keyword>
<evidence type="ECO:0000256" key="2">
    <source>
        <dbReference type="ARBA" id="ARBA00022448"/>
    </source>
</evidence>
<feature type="transmembrane region" description="Helical" evidence="9">
    <location>
        <begin position="186"/>
        <end position="209"/>
    </location>
</feature>
<evidence type="ECO:0000256" key="9">
    <source>
        <dbReference type="HAMAP-Rule" id="MF_01464"/>
    </source>
</evidence>
<feature type="domain" description="Protein export membrane protein SecD/SecF C-terminal" evidence="10">
    <location>
        <begin position="173"/>
        <end position="341"/>
    </location>
</feature>
<feature type="transmembrane region" description="Helical" evidence="9">
    <location>
        <begin position="314"/>
        <end position="341"/>
    </location>
</feature>
<feature type="transmembrane region" description="Helical" evidence="9">
    <location>
        <begin position="12"/>
        <end position="34"/>
    </location>
</feature>
<comment type="subunit">
    <text evidence="9">Part of the protein translocation apparatus. Forms a complex with SecD.</text>
</comment>
<dbReference type="EMBL" id="CP064981">
    <property type="protein sequence ID" value="QQR92875.1"/>
    <property type="molecule type" value="Genomic_DNA"/>
</dbReference>
<evidence type="ECO:0000256" key="1">
    <source>
        <dbReference type="ARBA" id="ARBA00004651"/>
    </source>
</evidence>
<dbReference type="Pfam" id="PF02355">
    <property type="entry name" value="SecD_SecF_C"/>
    <property type="match status" value="1"/>
</dbReference>
<comment type="function">
    <text evidence="9">Involved in protein export.</text>
</comment>
<protein>
    <recommendedName>
        <fullName evidence="9">Protein-export membrane protein SecF</fullName>
    </recommendedName>
</protein>
<dbReference type="HAMAP" id="MF_01464_A">
    <property type="entry name" value="SecF_A"/>
    <property type="match status" value="1"/>
</dbReference>
<dbReference type="GO" id="GO:0065002">
    <property type="term" value="P:intracellular protein transmembrane transport"/>
    <property type="evidence" value="ECO:0007669"/>
    <property type="project" value="UniProtKB-UniRule"/>
</dbReference>
<evidence type="ECO:0000256" key="6">
    <source>
        <dbReference type="ARBA" id="ARBA00022989"/>
    </source>
</evidence>
<evidence type="ECO:0000256" key="5">
    <source>
        <dbReference type="ARBA" id="ARBA00022927"/>
    </source>
</evidence>
<dbReference type="InterPro" id="IPR048634">
    <property type="entry name" value="SecD_SecF_C"/>
</dbReference>
<comment type="caution">
    <text evidence="9">Lacks conserved residue(s) required for the propagation of feature annotation.</text>
</comment>
<proteinExistence type="inferred from homology"/>
<dbReference type="SUPFAM" id="SSF82866">
    <property type="entry name" value="Multidrug efflux transporter AcrB transmembrane domain"/>
    <property type="match status" value="1"/>
</dbReference>
<keyword evidence="7 9" id="KW-0811">Translocation</keyword>
<accession>A0A7T9DK95</accession>
<evidence type="ECO:0000256" key="3">
    <source>
        <dbReference type="ARBA" id="ARBA00022475"/>
    </source>
</evidence>
<dbReference type="AlphaFoldDB" id="A0A7T9DK95"/>
<dbReference type="InterPro" id="IPR022646">
    <property type="entry name" value="SecD/SecF_CS"/>
</dbReference>
<comment type="similarity">
    <text evidence="9">Belongs to the SecD/SecF family. SecF subfamily.</text>
</comment>
<dbReference type="PANTHER" id="PTHR30081:SF8">
    <property type="entry name" value="PROTEIN TRANSLOCASE SUBUNIT SECF"/>
    <property type="match status" value="1"/>
</dbReference>
<dbReference type="PANTHER" id="PTHR30081">
    <property type="entry name" value="PROTEIN-EXPORT MEMBRANE PROTEIN SEC"/>
    <property type="match status" value="1"/>
</dbReference>
<dbReference type="GO" id="GO:0005886">
    <property type="term" value="C:plasma membrane"/>
    <property type="evidence" value="ECO:0007669"/>
    <property type="project" value="UniProtKB-SubCell"/>
</dbReference>
<sequence>MVFQLYDKNYKRLMIIPAVLAIAFLLILLVFPGIKLGLDFVGGVRVVVNTDKLSEKPVQELLSQELNLKEVKVSVVTSPFGTSARIEYAEPQELTQARQLLDQALQVKATAPTQARSLLTQSLTTLNITPTSEVVDDLVTQASQAINTRSTELSNSVRQKLTERFSLPADTSFTIEEVTPTFGATFLSNAIFVGIISILLLTIVIFIFFREVVPSLAMIQAILFDMLTAVALTTLFGFSITLSSVAALLMLVGFSIDTDILLTTRALKRQDKTVLARMNESVMTGLTVTSTVMGASLVMLIVSYTAQISTIFEIAAIVFFGSIGDVIATYLMNGPILLWYWESKHGKVEA</sequence>
<dbReference type="InterPro" id="IPR024921">
    <property type="entry name" value="SecF_arc"/>
</dbReference>
<name>A0A7T9DK95_9ARCH</name>
<dbReference type="Pfam" id="PF07549">
    <property type="entry name" value="Sec_GG"/>
    <property type="match status" value="1"/>
</dbReference>